<comment type="caution">
    <text evidence="5">The sequence shown here is derived from an EMBL/GenBank/DDBJ whole genome shotgun (WGS) entry which is preliminary data.</text>
</comment>
<dbReference type="Pfam" id="PF00293">
    <property type="entry name" value="NUDIX"/>
    <property type="match status" value="1"/>
</dbReference>
<comment type="cofactor">
    <cofactor evidence="1">
        <name>Mg(2+)</name>
        <dbReference type="ChEBI" id="CHEBI:18420"/>
    </cofactor>
</comment>
<dbReference type="Proteomes" id="UP000621540">
    <property type="component" value="Unassembled WGS sequence"/>
</dbReference>
<dbReference type="Gene3D" id="3.90.79.10">
    <property type="entry name" value="Nucleoside Triphosphate Pyrophosphohydrolase"/>
    <property type="match status" value="1"/>
</dbReference>
<comment type="similarity">
    <text evidence="3">Belongs to the Nudix hydrolase family.</text>
</comment>
<dbReference type="PROSITE" id="PS51462">
    <property type="entry name" value="NUDIX"/>
    <property type="match status" value="1"/>
</dbReference>
<proteinExistence type="inferred from homology"/>
<dbReference type="PANTHER" id="PTHR43046">
    <property type="entry name" value="GDP-MANNOSE MANNOSYL HYDROLASE"/>
    <property type="match status" value="1"/>
</dbReference>
<organism evidence="5 6">
    <name type="scientific">Roseburia yibonii</name>
    <dbReference type="NCBI Taxonomy" id="2763063"/>
    <lineage>
        <taxon>Bacteria</taxon>
        <taxon>Bacillati</taxon>
        <taxon>Bacillota</taxon>
        <taxon>Clostridia</taxon>
        <taxon>Lachnospirales</taxon>
        <taxon>Lachnospiraceae</taxon>
        <taxon>Roseburia</taxon>
    </lineage>
</organism>
<feature type="domain" description="Nudix hydrolase" evidence="4">
    <location>
        <begin position="29"/>
        <end position="163"/>
    </location>
</feature>
<accession>A0ABR7I738</accession>
<dbReference type="InterPro" id="IPR020476">
    <property type="entry name" value="Nudix_hydrolase"/>
</dbReference>
<gene>
    <name evidence="5" type="ORF">H8Z76_01425</name>
</gene>
<name>A0ABR7I738_9FIRM</name>
<dbReference type="PROSITE" id="PS00893">
    <property type="entry name" value="NUDIX_BOX"/>
    <property type="match status" value="1"/>
</dbReference>
<dbReference type="GO" id="GO:0016787">
    <property type="term" value="F:hydrolase activity"/>
    <property type="evidence" value="ECO:0007669"/>
    <property type="project" value="UniProtKB-KW"/>
</dbReference>
<dbReference type="EMBL" id="JACOQH010000001">
    <property type="protein sequence ID" value="MBC5752695.1"/>
    <property type="molecule type" value="Genomic_DNA"/>
</dbReference>
<dbReference type="PRINTS" id="PR00502">
    <property type="entry name" value="NUDIXFAMILY"/>
</dbReference>
<sequence>MELWDIYNENKEKTGRTMKRNDWNMKPDEFHLTVLGVIKRPDGTYLITRRKLDKEWAAGWWEVPGGGVVAGESSADAVKREILEETGIDVTGADGGYAFSYKRVNPEEKNNYFVDVYKFTMDIDTSDVKLQEAETSGFSFATLSEISDYAKQGIFLHYDSIKAVFD</sequence>
<evidence type="ECO:0000256" key="3">
    <source>
        <dbReference type="RuleBase" id="RU003476"/>
    </source>
</evidence>
<evidence type="ECO:0000313" key="6">
    <source>
        <dbReference type="Proteomes" id="UP000621540"/>
    </source>
</evidence>
<dbReference type="InterPro" id="IPR015797">
    <property type="entry name" value="NUDIX_hydrolase-like_dom_sf"/>
</dbReference>
<dbReference type="SUPFAM" id="SSF55811">
    <property type="entry name" value="Nudix"/>
    <property type="match status" value="1"/>
</dbReference>
<evidence type="ECO:0000313" key="5">
    <source>
        <dbReference type="EMBL" id="MBC5752695.1"/>
    </source>
</evidence>
<protein>
    <submittedName>
        <fullName evidence="5">NUDIX hydrolase</fullName>
    </submittedName>
</protein>
<dbReference type="InterPro" id="IPR000086">
    <property type="entry name" value="NUDIX_hydrolase_dom"/>
</dbReference>
<keyword evidence="2 3" id="KW-0378">Hydrolase</keyword>
<evidence type="ECO:0000256" key="1">
    <source>
        <dbReference type="ARBA" id="ARBA00001946"/>
    </source>
</evidence>
<dbReference type="RefSeq" id="WP_147617926.1">
    <property type="nucleotide sequence ID" value="NZ_JACOQH010000001.1"/>
</dbReference>
<keyword evidence="6" id="KW-1185">Reference proteome</keyword>
<dbReference type="PANTHER" id="PTHR43046:SF14">
    <property type="entry name" value="MUTT_NUDIX FAMILY PROTEIN"/>
    <property type="match status" value="1"/>
</dbReference>
<evidence type="ECO:0000256" key="2">
    <source>
        <dbReference type="ARBA" id="ARBA00022801"/>
    </source>
</evidence>
<dbReference type="InterPro" id="IPR020084">
    <property type="entry name" value="NUDIX_hydrolase_CS"/>
</dbReference>
<dbReference type="CDD" id="cd04693">
    <property type="entry name" value="NUDIX_Hydrolase"/>
    <property type="match status" value="1"/>
</dbReference>
<reference evidence="5 6" key="1">
    <citation type="submission" date="2020-08" db="EMBL/GenBank/DDBJ databases">
        <title>Genome public.</title>
        <authorList>
            <person name="Liu C."/>
            <person name="Sun Q."/>
        </authorList>
    </citation>
    <scope>NUCLEOTIDE SEQUENCE [LARGE SCALE GENOMIC DNA]</scope>
    <source>
        <strain evidence="5 6">BX0805</strain>
    </source>
</reference>
<evidence type="ECO:0000259" key="4">
    <source>
        <dbReference type="PROSITE" id="PS51462"/>
    </source>
</evidence>